<comment type="caution">
    <text evidence="1">The sequence shown here is derived from an EMBL/GenBank/DDBJ whole genome shotgun (WGS) entry which is preliminary data.</text>
</comment>
<proteinExistence type="predicted"/>
<organism evidence="1 2">
    <name type="scientific">Acinetobacter johnsonii</name>
    <dbReference type="NCBI Taxonomy" id="40214"/>
    <lineage>
        <taxon>Bacteria</taxon>
        <taxon>Pseudomonadati</taxon>
        <taxon>Pseudomonadota</taxon>
        <taxon>Gammaproteobacteria</taxon>
        <taxon>Moraxellales</taxon>
        <taxon>Moraxellaceae</taxon>
        <taxon>Acinetobacter</taxon>
    </lineage>
</organism>
<name>A0A2W5RHQ9_ACIJO</name>
<dbReference type="Proteomes" id="UP000249282">
    <property type="component" value="Unassembled WGS sequence"/>
</dbReference>
<evidence type="ECO:0000313" key="2">
    <source>
        <dbReference type="Proteomes" id="UP000249282"/>
    </source>
</evidence>
<dbReference type="AlphaFoldDB" id="A0A2W5RHQ9"/>
<protein>
    <submittedName>
        <fullName evidence="1">Uncharacterized protein</fullName>
    </submittedName>
</protein>
<sequence>MASWCITKNGKWVSYRELNEDSEYDDFSDIQQIYQAEWYWTEKKDEAKLFWDDIDARSFLAKKRGEFWKNAKIEKYKY</sequence>
<accession>A0A2W5RHQ9</accession>
<reference evidence="1 2" key="1">
    <citation type="submission" date="2017-11" db="EMBL/GenBank/DDBJ databases">
        <title>Infants hospitalized years apart are colonized by the same room-sourced microbial strains.</title>
        <authorList>
            <person name="Brooks B."/>
            <person name="Olm M.R."/>
            <person name="Firek B.A."/>
            <person name="Baker R."/>
            <person name="Thomas B.C."/>
            <person name="Morowitz M.J."/>
            <person name="Banfield J.F."/>
        </authorList>
    </citation>
    <scope>NUCLEOTIDE SEQUENCE [LARGE SCALE GENOMIC DNA]</scope>
    <source>
        <strain evidence="1">S2_003_000_R3_20</strain>
    </source>
</reference>
<evidence type="ECO:0000313" key="1">
    <source>
        <dbReference type="EMBL" id="PZQ89286.1"/>
    </source>
</evidence>
<gene>
    <name evidence="1" type="ORF">DI542_09410</name>
</gene>
<dbReference type="EMBL" id="QFQJ01000046">
    <property type="protein sequence ID" value="PZQ89286.1"/>
    <property type="molecule type" value="Genomic_DNA"/>
</dbReference>